<keyword evidence="2" id="KW-1185">Reference proteome</keyword>
<dbReference type="RefSeq" id="XP_060053593.1">
    <property type="nucleotide sequence ID" value="XM_060197610.1"/>
</dbReference>
<reference evidence="3" key="1">
    <citation type="submission" date="2025-08" db="UniProtKB">
        <authorList>
            <consortium name="RefSeq"/>
        </authorList>
    </citation>
    <scope>IDENTIFICATION</scope>
</reference>
<evidence type="ECO:0000256" key="1">
    <source>
        <dbReference type="SAM" id="MobiDB-lite"/>
    </source>
</evidence>
<feature type="region of interest" description="Disordered" evidence="1">
    <location>
        <begin position="1"/>
        <end position="26"/>
    </location>
</feature>
<sequence length="243" mass="26699">MAEPGSAQARSRAGANSGHLWTAPTAAAPNQRCEEVGLIRERLPGIGRHGAVVNPVRLGERARLPDSRTLPDTSASVKRSTSRFLSACDVSHSIDTGLSCVLLQKTCPSWKLGHKHCSLTPSPSLYRKWKQPERTSTRSCRTLPRINVHIQTISLFIAMEEAGKDNPPGMHGILSFLLCWPRNELRTSYSCMITPLSSLPGSTFSFFISLKGQGEQGGVQIEKANIIAPLHRSWRFPLCCDRT</sequence>
<proteinExistence type="predicted"/>
<gene>
    <name evidence="3" type="primary">LOC132540379</name>
</gene>
<organism evidence="2 3">
    <name type="scientific">Erinaceus europaeus</name>
    <name type="common">Western European hedgehog</name>
    <dbReference type="NCBI Taxonomy" id="9365"/>
    <lineage>
        <taxon>Eukaryota</taxon>
        <taxon>Metazoa</taxon>
        <taxon>Chordata</taxon>
        <taxon>Craniata</taxon>
        <taxon>Vertebrata</taxon>
        <taxon>Euteleostomi</taxon>
        <taxon>Mammalia</taxon>
        <taxon>Eutheria</taxon>
        <taxon>Laurasiatheria</taxon>
        <taxon>Eulipotyphla</taxon>
        <taxon>Erinaceidae</taxon>
        <taxon>Erinaceinae</taxon>
        <taxon>Erinaceus</taxon>
    </lineage>
</organism>
<evidence type="ECO:0000313" key="2">
    <source>
        <dbReference type="Proteomes" id="UP001652624"/>
    </source>
</evidence>
<dbReference type="GeneID" id="132540379"/>
<accession>A0ABM3XXP0</accession>
<dbReference type="Proteomes" id="UP001652624">
    <property type="component" value="Chromosome 9"/>
</dbReference>
<name>A0ABM3XXP0_ERIEU</name>
<evidence type="ECO:0000313" key="3">
    <source>
        <dbReference type="RefSeq" id="XP_060053593.1"/>
    </source>
</evidence>
<protein>
    <submittedName>
        <fullName evidence="3">Uncharacterized protein LOC132540379 isoform X2</fullName>
    </submittedName>
</protein>